<dbReference type="KEGG" id="pchi:PC41400_25215"/>
<keyword evidence="1" id="KW-0812">Transmembrane</keyword>
<dbReference type="EMBL" id="JAMDMJ010000020">
    <property type="protein sequence ID" value="MCY9597350.1"/>
    <property type="molecule type" value="Genomic_DNA"/>
</dbReference>
<dbReference type="Proteomes" id="UP000288943">
    <property type="component" value="Chromosome"/>
</dbReference>
<keyword evidence="5" id="KW-1185">Reference proteome</keyword>
<dbReference type="EMBL" id="CP026520">
    <property type="protein sequence ID" value="QAV20804.1"/>
    <property type="molecule type" value="Genomic_DNA"/>
</dbReference>
<proteinExistence type="predicted"/>
<organism evidence="3 4">
    <name type="scientific">Paenibacillus chitinolyticus</name>
    <dbReference type="NCBI Taxonomy" id="79263"/>
    <lineage>
        <taxon>Bacteria</taxon>
        <taxon>Bacillati</taxon>
        <taxon>Bacillota</taxon>
        <taxon>Bacilli</taxon>
        <taxon>Bacillales</taxon>
        <taxon>Paenibacillaceae</taxon>
        <taxon>Paenibacillus</taxon>
    </lineage>
</organism>
<keyword evidence="1" id="KW-0472">Membrane</keyword>
<reference evidence="3 4" key="1">
    <citation type="submission" date="2018-01" db="EMBL/GenBank/DDBJ databases">
        <title>The whole genome sequencing and assembly of Paenibacillus chitinolyticus KCCM 41400 strain.</title>
        <authorList>
            <person name="Kim J.-Y."/>
            <person name="Park M.-K."/>
            <person name="Lee Y.-J."/>
            <person name="Yi H."/>
            <person name="Bahn Y.-S."/>
            <person name="Kim J.F."/>
            <person name="Lee D.-W."/>
        </authorList>
    </citation>
    <scope>NUCLEOTIDE SEQUENCE [LARGE SCALE GENOMIC DNA]</scope>
    <source>
        <strain evidence="3 4">KCCM 41400</strain>
    </source>
</reference>
<name>A0A410X2F4_9BACL</name>
<dbReference type="OrthoDB" id="2588128at2"/>
<evidence type="ECO:0000313" key="4">
    <source>
        <dbReference type="Proteomes" id="UP000288943"/>
    </source>
</evidence>
<evidence type="ECO:0000256" key="1">
    <source>
        <dbReference type="SAM" id="Phobius"/>
    </source>
</evidence>
<sequence>MKKREEQEWFGLLDEITADLAENHIPDLDTAEFPLEKDPDRLAAIKQRTFEKIAGISPGAKIKTAICPSTGGELAPTAPRVGRTGTNRPKLLRRYALLAALAALLLTGGVLAGAQPEVAAQMRRVLQYLPGFAGVADSEKTEQRVEYVQPLPTTHKIGKGQLEIRGLSIGEKNSTVTLVGTGLPRASEVTLRNGLGEKYVFRRATLTGAEGGWTGFYSYEGRIEVAGNTTLIAEGQELPLKLVAPREVEQVADLGPTAEHSGIRLTAVSAAADEGKMKLTILPQLPGEVKINSYGFNSFYKEVPSAKLFNPGTGEEIPYTQDETFPNSSEIYWERGKEAVGGAKLVIPALDLTRSYDQPAVIRLLVPEKGSVEVNRTFDLFGFPVSVGRVERILKGAKIDGEGEAGEDSIRIWFELHGDEQAAETLYEFPPSLLNGGAVWHRNEQTDKLEWMLLSVQPGQKEYELKVSSLHTRVKGPWEFSVDQP</sequence>
<evidence type="ECO:0000313" key="3">
    <source>
        <dbReference type="EMBL" id="QAV20804.1"/>
    </source>
</evidence>
<gene>
    <name evidence="2" type="ORF">M5X16_16435</name>
    <name evidence="3" type="ORF">PC41400_25215</name>
</gene>
<dbReference type="GeneID" id="95378095"/>
<reference evidence="2 5" key="2">
    <citation type="submission" date="2022-05" db="EMBL/GenBank/DDBJ databases">
        <title>Genome Sequencing of Bee-Associated Microbes.</title>
        <authorList>
            <person name="Dunlap C."/>
        </authorList>
    </citation>
    <scope>NUCLEOTIDE SEQUENCE [LARGE SCALE GENOMIC DNA]</scope>
    <source>
        <strain evidence="2 5">NRRL B-23120</strain>
    </source>
</reference>
<protein>
    <submittedName>
        <fullName evidence="3">Tat pathway signal protein</fullName>
    </submittedName>
</protein>
<accession>A0A410X2F4</accession>
<evidence type="ECO:0000313" key="2">
    <source>
        <dbReference type="EMBL" id="MCY9597350.1"/>
    </source>
</evidence>
<dbReference type="Proteomes" id="UP001527202">
    <property type="component" value="Unassembled WGS sequence"/>
</dbReference>
<dbReference type="RefSeq" id="WP_042233343.1">
    <property type="nucleotide sequence ID" value="NZ_CP026520.1"/>
</dbReference>
<keyword evidence="1" id="KW-1133">Transmembrane helix</keyword>
<dbReference type="AlphaFoldDB" id="A0A410X2F4"/>
<evidence type="ECO:0000313" key="5">
    <source>
        <dbReference type="Proteomes" id="UP001527202"/>
    </source>
</evidence>
<feature type="transmembrane region" description="Helical" evidence="1">
    <location>
        <begin position="95"/>
        <end position="114"/>
    </location>
</feature>